<reference evidence="5" key="1">
    <citation type="submission" date="2022-12" db="EMBL/GenBank/DDBJ databases">
        <title>Genome assemblies of Blomia tropicalis.</title>
        <authorList>
            <person name="Cui Y."/>
        </authorList>
    </citation>
    <scope>NUCLEOTIDE SEQUENCE</scope>
    <source>
        <tissue evidence="5">Adult mites</tissue>
    </source>
</reference>
<dbReference type="PANTHER" id="PTHR13563">
    <property type="entry name" value="TRNA (GUANINE-9-) METHYLTRANSFERASE"/>
    <property type="match status" value="1"/>
</dbReference>
<keyword evidence="6" id="KW-1185">Reference proteome</keyword>
<evidence type="ECO:0000313" key="6">
    <source>
        <dbReference type="Proteomes" id="UP001142055"/>
    </source>
</evidence>
<dbReference type="InterPro" id="IPR007356">
    <property type="entry name" value="tRNA_m1G_MeTrfase_euk"/>
</dbReference>
<proteinExistence type="predicted"/>
<dbReference type="EMBL" id="JAPWDV010000001">
    <property type="protein sequence ID" value="KAJ6224965.1"/>
    <property type="molecule type" value="Genomic_DNA"/>
</dbReference>
<dbReference type="Proteomes" id="UP001142055">
    <property type="component" value="Chromosome 1"/>
</dbReference>
<keyword evidence="3" id="KW-0949">S-adenosyl-L-methionine</keyword>
<name>A0A9Q0RSR4_BLOTA</name>
<evidence type="ECO:0000259" key="4">
    <source>
        <dbReference type="PROSITE" id="PS51675"/>
    </source>
</evidence>
<dbReference type="PROSITE" id="PS51675">
    <property type="entry name" value="SAM_MT_TRM10"/>
    <property type="match status" value="1"/>
</dbReference>
<dbReference type="OMA" id="PRECNKA"/>
<dbReference type="InterPro" id="IPR038459">
    <property type="entry name" value="MT_TRM10-typ_sf"/>
</dbReference>
<dbReference type="Gene3D" id="3.40.1280.30">
    <property type="match status" value="1"/>
</dbReference>
<dbReference type="GO" id="GO:0070131">
    <property type="term" value="P:positive regulation of mitochondrial translation"/>
    <property type="evidence" value="ECO:0007669"/>
    <property type="project" value="TreeGrafter"/>
</dbReference>
<comment type="caution">
    <text evidence="5">The sequence shown here is derived from an EMBL/GenBank/DDBJ whole genome shotgun (WGS) entry which is preliminary data.</text>
</comment>
<keyword evidence="1" id="KW-0489">Methyltransferase</keyword>
<accession>A0A9Q0RSR4</accession>
<dbReference type="InterPro" id="IPR028564">
    <property type="entry name" value="MT_TRM10-typ"/>
</dbReference>
<dbReference type="GO" id="GO:0005739">
    <property type="term" value="C:mitochondrion"/>
    <property type="evidence" value="ECO:0007669"/>
    <property type="project" value="TreeGrafter"/>
</dbReference>
<evidence type="ECO:0000313" key="5">
    <source>
        <dbReference type="EMBL" id="KAJ6224965.1"/>
    </source>
</evidence>
<keyword evidence="2" id="KW-0808">Transferase</keyword>
<evidence type="ECO:0000256" key="1">
    <source>
        <dbReference type="ARBA" id="ARBA00022603"/>
    </source>
</evidence>
<sequence>MSDLLSMRNSKEREVYIRYLFLTESRKIKDRLKKMEKKAKFEQYLKQRPERELGIFEADGKLRYDLWSNSIMSRLNSRSISKLRTESKLRYASLFGQKLIIDLDYDDYMSLSEARIQIRHIVNMMVENIRYNEPFDIYFTNCDRTKPTMIGLEKYMTSTPFAQLSKDEHFLSQSYMERFDPKQLIYLSPNATESLKEYDHDAIYIIGGFLDKSCLNKPISHIKATNDGLKL</sequence>
<dbReference type="GO" id="GO:0008168">
    <property type="term" value="F:methyltransferase activity"/>
    <property type="evidence" value="ECO:0007669"/>
    <property type="project" value="UniProtKB-KW"/>
</dbReference>
<dbReference type="GO" id="GO:0000049">
    <property type="term" value="F:tRNA binding"/>
    <property type="evidence" value="ECO:0007669"/>
    <property type="project" value="TreeGrafter"/>
</dbReference>
<dbReference type="AlphaFoldDB" id="A0A9Q0RSR4"/>
<feature type="domain" description="SAM-dependent MTase TRM10-type" evidence="4">
    <location>
        <begin position="85"/>
        <end position="231"/>
    </location>
</feature>
<dbReference type="GO" id="GO:0032259">
    <property type="term" value="P:methylation"/>
    <property type="evidence" value="ECO:0007669"/>
    <property type="project" value="UniProtKB-KW"/>
</dbReference>
<dbReference type="GO" id="GO:0005654">
    <property type="term" value="C:nucleoplasm"/>
    <property type="evidence" value="ECO:0007669"/>
    <property type="project" value="TreeGrafter"/>
</dbReference>
<dbReference type="GO" id="GO:0097745">
    <property type="term" value="P:mitochondrial tRNA 5'-end processing"/>
    <property type="evidence" value="ECO:0007669"/>
    <property type="project" value="TreeGrafter"/>
</dbReference>
<organism evidence="5 6">
    <name type="scientific">Blomia tropicalis</name>
    <name type="common">Mite</name>
    <dbReference type="NCBI Taxonomy" id="40697"/>
    <lineage>
        <taxon>Eukaryota</taxon>
        <taxon>Metazoa</taxon>
        <taxon>Ecdysozoa</taxon>
        <taxon>Arthropoda</taxon>
        <taxon>Chelicerata</taxon>
        <taxon>Arachnida</taxon>
        <taxon>Acari</taxon>
        <taxon>Acariformes</taxon>
        <taxon>Sarcoptiformes</taxon>
        <taxon>Astigmata</taxon>
        <taxon>Glycyphagoidea</taxon>
        <taxon>Echimyopodidae</taxon>
        <taxon>Blomia</taxon>
    </lineage>
</organism>
<evidence type="ECO:0000256" key="2">
    <source>
        <dbReference type="ARBA" id="ARBA00022679"/>
    </source>
</evidence>
<evidence type="ECO:0000256" key="3">
    <source>
        <dbReference type="ARBA" id="ARBA00022691"/>
    </source>
</evidence>
<protein>
    <recommendedName>
        <fullName evidence="4">SAM-dependent MTase TRM10-type domain-containing protein</fullName>
    </recommendedName>
</protein>
<dbReference type="PANTHER" id="PTHR13563:SF5">
    <property type="entry name" value="TRNA METHYLTRANSFERASE 10 HOMOLOG C"/>
    <property type="match status" value="1"/>
</dbReference>
<gene>
    <name evidence="5" type="ORF">RDWZM_003510</name>
</gene>